<keyword evidence="13" id="KW-1185">Reference proteome</keyword>
<keyword evidence="5 9" id="KW-0496">Mitochondrion</keyword>
<evidence type="ECO:0000256" key="8">
    <source>
        <dbReference type="ARBA" id="ARBA00045284"/>
    </source>
</evidence>
<keyword evidence="2 9" id="KW-0547">Nucleotide-binding</keyword>
<reference evidence="12 13" key="1">
    <citation type="journal article" date="2016" name="Nat. Commun.">
        <title>Extremotolerant tardigrade genome and improved radiotolerance of human cultured cells by tardigrade-unique protein.</title>
        <authorList>
            <person name="Hashimoto T."/>
            <person name="Horikawa D.D."/>
            <person name="Saito Y."/>
            <person name="Kuwahara H."/>
            <person name="Kozuka-Hata H."/>
            <person name="Shin-I T."/>
            <person name="Minakuchi Y."/>
            <person name="Ohishi K."/>
            <person name="Motoyama A."/>
            <person name="Aizu T."/>
            <person name="Enomoto A."/>
            <person name="Kondo K."/>
            <person name="Tanaka S."/>
            <person name="Hara Y."/>
            <person name="Koshikawa S."/>
            <person name="Sagara H."/>
            <person name="Miura T."/>
            <person name="Yokobori S."/>
            <person name="Miyagawa K."/>
            <person name="Suzuki Y."/>
            <person name="Kubo T."/>
            <person name="Oyama M."/>
            <person name="Kohara Y."/>
            <person name="Fujiyama A."/>
            <person name="Arakawa K."/>
            <person name="Katayama T."/>
            <person name="Toyoda A."/>
            <person name="Kunieda T."/>
        </authorList>
    </citation>
    <scope>NUCLEOTIDE SEQUENCE [LARGE SCALE GENOMIC DNA]</scope>
    <source>
        <strain evidence="12 13">YOKOZUNA-1</strain>
    </source>
</reference>
<feature type="domain" description="CP-type G" evidence="11">
    <location>
        <begin position="30"/>
        <end position="206"/>
    </location>
</feature>
<feature type="binding site" evidence="10">
    <location>
        <begin position="75"/>
        <end position="78"/>
    </location>
    <ligand>
        <name>GTP</name>
        <dbReference type="ChEBI" id="CHEBI:37565"/>
    </ligand>
</feature>
<dbReference type="InterPro" id="IPR006073">
    <property type="entry name" value="GTP-bd"/>
</dbReference>
<dbReference type="Proteomes" id="UP000186922">
    <property type="component" value="Unassembled WGS sequence"/>
</dbReference>
<evidence type="ECO:0000256" key="10">
    <source>
        <dbReference type="PIRSR" id="PIRSR006230-1"/>
    </source>
</evidence>
<proteinExistence type="inferred from homology"/>
<evidence type="ECO:0000256" key="2">
    <source>
        <dbReference type="ARBA" id="ARBA00022741"/>
    </source>
</evidence>
<dbReference type="PROSITE" id="PS51721">
    <property type="entry name" value="G_CP"/>
    <property type="match status" value="1"/>
</dbReference>
<evidence type="ECO:0000256" key="9">
    <source>
        <dbReference type="PIRNR" id="PIRNR006230"/>
    </source>
</evidence>
<keyword evidence="4" id="KW-0809">Transit peptide</keyword>
<keyword evidence="6 9" id="KW-0342">GTP-binding</keyword>
<comment type="subcellular location">
    <subcellularLocation>
        <location evidence="1">Mitochondrion inner membrane</location>
        <topology evidence="1">Peripheral membrane protein</topology>
        <orientation evidence="1">Matrix side</orientation>
    </subcellularLocation>
</comment>
<name>A0A1D1UN66_RAMVA</name>
<evidence type="ECO:0000313" key="12">
    <source>
        <dbReference type="EMBL" id="GAU91144.1"/>
    </source>
</evidence>
<dbReference type="EMBL" id="BDGG01000002">
    <property type="protein sequence ID" value="GAU91144.1"/>
    <property type="molecule type" value="Genomic_DNA"/>
</dbReference>
<comment type="caution">
    <text evidence="12">The sequence shown here is derived from an EMBL/GenBank/DDBJ whole genome shotgun (WGS) entry which is preliminary data.</text>
</comment>
<dbReference type="GO" id="GO:0005743">
    <property type="term" value="C:mitochondrial inner membrane"/>
    <property type="evidence" value="ECO:0007669"/>
    <property type="project" value="UniProtKB-SubCell"/>
</dbReference>
<dbReference type="PIRSF" id="PIRSF006230">
    <property type="entry name" value="MG442"/>
    <property type="match status" value="1"/>
</dbReference>
<dbReference type="PANTHER" id="PTHR45782:SF4">
    <property type="entry name" value="MITOCHONDRIAL RIBOSOME-ASSOCIATED GTPASE 1"/>
    <property type="match status" value="1"/>
</dbReference>
<dbReference type="Gene3D" id="1.10.1580.10">
    <property type="match status" value="1"/>
</dbReference>
<dbReference type="GO" id="GO:0032543">
    <property type="term" value="P:mitochondrial translation"/>
    <property type="evidence" value="ECO:0007669"/>
    <property type="project" value="TreeGrafter"/>
</dbReference>
<dbReference type="Gene3D" id="3.40.50.300">
    <property type="entry name" value="P-loop containing nucleotide triphosphate hydrolases"/>
    <property type="match status" value="1"/>
</dbReference>
<comment type="function">
    <text evidence="8 9">Plays a role in the regulation of the mitochondrial ribosome assembly and of translational activity. Displays mitochondrial GTPase activity.</text>
</comment>
<evidence type="ECO:0000256" key="5">
    <source>
        <dbReference type="ARBA" id="ARBA00023128"/>
    </source>
</evidence>
<dbReference type="GO" id="GO:0005525">
    <property type="term" value="F:GTP binding"/>
    <property type="evidence" value="ECO:0007669"/>
    <property type="project" value="UniProtKB-KW"/>
</dbReference>
<feature type="binding site" evidence="10">
    <location>
        <begin position="149"/>
        <end position="154"/>
    </location>
    <ligand>
        <name>GTP</name>
        <dbReference type="ChEBI" id="CHEBI:37565"/>
    </ligand>
</feature>
<evidence type="ECO:0000313" key="13">
    <source>
        <dbReference type="Proteomes" id="UP000186922"/>
    </source>
</evidence>
<evidence type="ECO:0000256" key="7">
    <source>
        <dbReference type="ARBA" id="ARBA00023136"/>
    </source>
</evidence>
<comment type="similarity">
    <text evidence="9">Belongs to the TRAFAC class YlqF/YawG GTPase family. MTG1 subfamily.</text>
</comment>
<protein>
    <recommendedName>
        <fullName evidence="9">Mitochondrial GTPase 1</fullName>
    </recommendedName>
</protein>
<evidence type="ECO:0000256" key="6">
    <source>
        <dbReference type="ARBA" id="ARBA00023134"/>
    </source>
</evidence>
<dbReference type="InterPro" id="IPR016478">
    <property type="entry name" value="GTPase_MTG1"/>
</dbReference>
<keyword evidence="7" id="KW-0472">Membrane</keyword>
<evidence type="ECO:0000256" key="4">
    <source>
        <dbReference type="ARBA" id="ARBA00022946"/>
    </source>
</evidence>
<gene>
    <name evidence="12" type="primary">RvY_03458-1</name>
    <name evidence="12" type="synonym">RvY_03458.1</name>
    <name evidence="12" type="ORF">RvY_03458</name>
</gene>
<evidence type="ECO:0000256" key="3">
    <source>
        <dbReference type="ARBA" id="ARBA00022792"/>
    </source>
</evidence>
<dbReference type="FunFam" id="1.10.1580.10:FF:000004">
    <property type="entry name" value="Mitochondrial GTPase 1"/>
    <property type="match status" value="1"/>
</dbReference>
<dbReference type="PANTHER" id="PTHR45782">
    <property type="entry name" value="MITOCHONDRIAL RIBOSOME-ASSOCIATED GTPASE 1"/>
    <property type="match status" value="1"/>
</dbReference>
<feature type="binding site" evidence="10">
    <location>
        <position position="202"/>
    </location>
    <ligand>
        <name>GTP</name>
        <dbReference type="ChEBI" id="CHEBI:37565"/>
    </ligand>
</feature>
<dbReference type="AlphaFoldDB" id="A0A1D1UN66"/>
<dbReference type="Pfam" id="PF01926">
    <property type="entry name" value="MMR_HSR1"/>
    <property type="match status" value="1"/>
</dbReference>
<dbReference type="CDD" id="cd01856">
    <property type="entry name" value="YlqF"/>
    <property type="match status" value="1"/>
</dbReference>
<dbReference type="InterPro" id="IPR023179">
    <property type="entry name" value="GTP-bd_ortho_bundle_sf"/>
</dbReference>
<dbReference type="GO" id="GO:0003924">
    <property type="term" value="F:GTPase activity"/>
    <property type="evidence" value="ECO:0007669"/>
    <property type="project" value="TreeGrafter"/>
</dbReference>
<accession>A0A1D1UN66</accession>
<keyword evidence="3" id="KW-0999">Mitochondrion inner membrane</keyword>
<dbReference type="STRING" id="947166.A0A1D1UN66"/>
<evidence type="ECO:0000256" key="1">
    <source>
        <dbReference type="ARBA" id="ARBA00004443"/>
    </source>
</evidence>
<evidence type="ECO:0000259" key="11">
    <source>
        <dbReference type="PROSITE" id="PS51721"/>
    </source>
</evidence>
<dbReference type="OrthoDB" id="269151at2759"/>
<dbReference type="FunFam" id="3.40.50.300:FF:000876">
    <property type="entry name" value="Mitochondrial GTPase 1"/>
    <property type="match status" value="1"/>
</dbReference>
<sequence length="335" mass="37801">MSQIPMFRESFQHASKELLHWFPGHMAKGLRVMQQKLRSMDGIIEVHDARIPFSGRNPLFEDRLASVRPHLFVLNKIDLADMSRKDEIVSRLKYEGVTEVILTNLKNGQDKASKEIVSKMIDMIKSGTRFDRAMTSPSSYNLLVIGIPNVGKSSLINRIRTVHTKREGKAAPVGAEPGVTRAVQQGILVNIKPKVYILDSPGIAQPRVNNVVEGMKLALCNIIHDHKVGIDIVADFLLFYMNKAADFRYVKAFNLDNPTDKIMEVLVKIAVDQNIYHKVKPVTGGPWMEKLNLEQAAYFMVRKFRSGELGKICLDSDQLPTHTTATLSRQRARSR</sequence>
<dbReference type="InterPro" id="IPR030378">
    <property type="entry name" value="G_CP_dom"/>
</dbReference>
<dbReference type="InterPro" id="IPR027417">
    <property type="entry name" value="P-loop_NTPase"/>
</dbReference>
<organism evidence="12 13">
    <name type="scientific">Ramazzottius varieornatus</name>
    <name type="common">Water bear</name>
    <name type="synonym">Tardigrade</name>
    <dbReference type="NCBI Taxonomy" id="947166"/>
    <lineage>
        <taxon>Eukaryota</taxon>
        <taxon>Metazoa</taxon>
        <taxon>Ecdysozoa</taxon>
        <taxon>Tardigrada</taxon>
        <taxon>Eutardigrada</taxon>
        <taxon>Parachela</taxon>
        <taxon>Hypsibioidea</taxon>
        <taxon>Ramazzottiidae</taxon>
        <taxon>Ramazzottius</taxon>
    </lineage>
</organism>
<dbReference type="SUPFAM" id="SSF52540">
    <property type="entry name" value="P-loop containing nucleoside triphosphate hydrolases"/>
    <property type="match status" value="1"/>
</dbReference>